<protein>
    <submittedName>
        <fullName evidence="2">Uncharacterized protein</fullName>
    </submittedName>
</protein>
<dbReference type="Proteomes" id="UP000473854">
    <property type="component" value="Unassembled WGS sequence"/>
</dbReference>
<organism evidence="2 3">
    <name type="scientific">Acinetobacter faecalis</name>
    <dbReference type="NCBI Taxonomy" id="2665161"/>
    <lineage>
        <taxon>Bacteria</taxon>
        <taxon>Pseudomonadati</taxon>
        <taxon>Pseudomonadota</taxon>
        <taxon>Gammaproteobacteria</taxon>
        <taxon>Moraxellales</taxon>
        <taxon>Moraxellaceae</taxon>
        <taxon>Acinetobacter</taxon>
    </lineage>
</organism>
<keyword evidence="1" id="KW-0812">Transmembrane</keyword>
<dbReference type="AlphaFoldDB" id="A0A6L6GI20"/>
<feature type="transmembrane region" description="Helical" evidence="1">
    <location>
        <begin position="331"/>
        <end position="354"/>
    </location>
</feature>
<reference evidence="2 3" key="1">
    <citation type="submission" date="2019-11" db="EMBL/GenBank/DDBJ databases">
        <authorList>
            <person name="An D."/>
        </authorList>
    </citation>
    <scope>NUCLEOTIDE SEQUENCE [LARGE SCALE GENOMIC DNA]</scope>
    <source>
        <strain evidence="2 3">YIM 103518</strain>
    </source>
</reference>
<dbReference type="RefSeq" id="WP_154773652.1">
    <property type="nucleotide sequence ID" value="NZ_WLYL01000050.1"/>
</dbReference>
<dbReference type="EMBL" id="WLYL01000050">
    <property type="protein sequence ID" value="MTD12111.1"/>
    <property type="molecule type" value="Genomic_DNA"/>
</dbReference>
<feature type="transmembrane region" description="Helical" evidence="1">
    <location>
        <begin position="360"/>
        <end position="378"/>
    </location>
</feature>
<evidence type="ECO:0000313" key="2">
    <source>
        <dbReference type="EMBL" id="MTD12111.1"/>
    </source>
</evidence>
<sequence>MPLFTKLWQFVLAFIALGLVCIGVSFFVQNQVIDWIVDSSSEEQQGKALLISQASGTIVPFYDDYRATEYAGLKWWEFKVRAKAKLEGHHVIINPEMDADHVARKESILRDHYFSVASQCVKTPNSFGVTTALDKAFFPYIQLSKPFAEDGYKQAVMKFTECLIEDPKLYKQYVSDPMNQELITIFGTYESYSNQYKSAMNDVLAEEKKGGHRFIIQTKRQKIQEKWNTEILNFGPGVYIPPLMTQDQFFNNAAVKSHIFNTTKQNVVFKPNQPEMKAEFIQSMPNKLFKTYDAYRHFIPELGQVEPKAERIFMGQEIDAKRAYKAIVMPMVALSFSIFFLILNILSLISLIFFSNSPKLSRIFMIGTICLLLILPMVKSAQVGSTVGNEAKGSFSQYVIKTMYFYQSAILKIYSNK</sequence>
<keyword evidence="1" id="KW-1133">Transmembrane helix</keyword>
<evidence type="ECO:0000256" key="1">
    <source>
        <dbReference type="SAM" id="Phobius"/>
    </source>
</evidence>
<accession>A0A6L6GI20</accession>
<name>A0A6L6GI20_9GAMM</name>
<keyword evidence="1" id="KW-0472">Membrane</keyword>
<comment type="caution">
    <text evidence="2">The sequence shown here is derived from an EMBL/GenBank/DDBJ whole genome shotgun (WGS) entry which is preliminary data.</text>
</comment>
<proteinExistence type="predicted"/>
<evidence type="ECO:0000313" key="3">
    <source>
        <dbReference type="Proteomes" id="UP000473854"/>
    </source>
</evidence>
<feature type="transmembrane region" description="Helical" evidence="1">
    <location>
        <begin position="6"/>
        <end position="28"/>
    </location>
</feature>
<gene>
    <name evidence="2" type="ORF">GIX10_11930</name>
</gene>